<keyword evidence="10" id="KW-0808">Transferase</keyword>
<dbReference type="InterPro" id="IPR003594">
    <property type="entry name" value="HATPase_dom"/>
</dbReference>
<dbReference type="InterPro" id="IPR011006">
    <property type="entry name" value="CheY-like_superfamily"/>
</dbReference>
<dbReference type="CDD" id="cd16922">
    <property type="entry name" value="HATPase_EvgS-ArcB-TorS-like"/>
    <property type="match status" value="1"/>
</dbReference>
<dbReference type="Gene3D" id="3.30.450.20">
    <property type="entry name" value="PAS domain"/>
    <property type="match status" value="1"/>
</dbReference>
<dbReference type="PROSITE" id="PS50110">
    <property type="entry name" value="RESPONSE_REGULATORY"/>
    <property type="match status" value="2"/>
</dbReference>
<keyword evidence="5" id="KW-0597">Phosphoprotein</keyword>
<dbReference type="PANTHER" id="PTHR45339">
    <property type="entry name" value="HYBRID SIGNAL TRANSDUCTION HISTIDINE KINASE J"/>
    <property type="match status" value="1"/>
</dbReference>
<dbReference type="SMART" id="SM00387">
    <property type="entry name" value="HATPase_c"/>
    <property type="match status" value="1"/>
</dbReference>
<dbReference type="SUPFAM" id="SSF55874">
    <property type="entry name" value="ATPase domain of HSP90 chaperone/DNA topoisomerase II/histidine kinase"/>
    <property type="match status" value="1"/>
</dbReference>
<dbReference type="CDD" id="cd00082">
    <property type="entry name" value="HisKA"/>
    <property type="match status" value="1"/>
</dbReference>
<dbReference type="Pfam" id="PF02518">
    <property type="entry name" value="HATPase_c"/>
    <property type="match status" value="1"/>
</dbReference>
<proteinExistence type="inferred from homology"/>
<dbReference type="EMBL" id="CACRSQ010000003">
    <property type="protein sequence ID" value="VYT01058.1"/>
    <property type="molecule type" value="Genomic_DNA"/>
</dbReference>
<dbReference type="Gene3D" id="1.10.287.130">
    <property type="match status" value="1"/>
</dbReference>
<dbReference type="SMART" id="SM00448">
    <property type="entry name" value="REC"/>
    <property type="match status" value="2"/>
</dbReference>
<dbReference type="RefSeq" id="WP_006566939.1">
    <property type="nucleotide sequence ID" value="NZ_BAABZP010000002.1"/>
</dbReference>
<evidence type="ECO:0000256" key="1">
    <source>
        <dbReference type="ARBA" id="ARBA00000085"/>
    </source>
</evidence>
<dbReference type="SUPFAM" id="SSF55785">
    <property type="entry name" value="PYP-like sensor domain (PAS domain)"/>
    <property type="match status" value="1"/>
</dbReference>
<comment type="similarity">
    <text evidence="2">In the N-terminal section; belongs to the phytochrome family.</text>
</comment>
<dbReference type="InterPro" id="IPR036890">
    <property type="entry name" value="HATPase_C_sf"/>
</dbReference>
<evidence type="ECO:0000256" key="2">
    <source>
        <dbReference type="ARBA" id="ARBA00006402"/>
    </source>
</evidence>
<comment type="catalytic activity">
    <reaction evidence="1">
        <text>ATP + protein L-histidine = ADP + protein N-phospho-L-histidine.</text>
        <dbReference type="EC" id="2.7.13.3"/>
    </reaction>
</comment>
<dbReference type="InterPro" id="IPR036097">
    <property type="entry name" value="HisK_dim/P_sf"/>
</dbReference>
<dbReference type="SUPFAM" id="SSF47384">
    <property type="entry name" value="Homodimeric domain of signal transducing histidine kinase"/>
    <property type="match status" value="1"/>
</dbReference>
<name>A0A6N2T5U0_9FIRM</name>
<evidence type="ECO:0000313" key="10">
    <source>
        <dbReference type="EMBL" id="VYT01058.1"/>
    </source>
</evidence>
<evidence type="ECO:0000256" key="7">
    <source>
        <dbReference type="ARBA" id="ARBA00023012"/>
    </source>
</evidence>
<evidence type="ECO:0000256" key="4">
    <source>
        <dbReference type="ARBA" id="ARBA00018672"/>
    </source>
</evidence>
<dbReference type="AlphaFoldDB" id="A0A6N2T5U0"/>
<dbReference type="CDD" id="cd17546">
    <property type="entry name" value="REC_hyHK_CKI1_RcsC-like"/>
    <property type="match status" value="2"/>
</dbReference>
<dbReference type="SMART" id="SM00388">
    <property type="entry name" value="HisKA"/>
    <property type="match status" value="1"/>
</dbReference>
<protein>
    <recommendedName>
        <fullName evidence="9">Circadian input-output histidine kinase CikA</fullName>
        <ecNumber evidence="3">2.7.13.3</ecNumber>
    </recommendedName>
    <alternativeName>
        <fullName evidence="4">Stage 0 sporulation protein A homolog</fullName>
    </alternativeName>
</protein>
<dbReference type="Gene3D" id="3.30.565.10">
    <property type="entry name" value="Histidine kinase-like ATPase, C-terminal domain"/>
    <property type="match status" value="1"/>
</dbReference>
<evidence type="ECO:0000256" key="6">
    <source>
        <dbReference type="ARBA" id="ARBA00022777"/>
    </source>
</evidence>
<dbReference type="InterPro" id="IPR035965">
    <property type="entry name" value="PAS-like_dom_sf"/>
</dbReference>
<dbReference type="Gene3D" id="3.40.50.2300">
    <property type="match status" value="2"/>
</dbReference>
<dbReference type="SUPFAM" id="SSF52172">
    <property type="entry name" value="CheY-like"/>
    <property type="match status" value="2"/>
</dbReference>
<reference evidence="10" key="1">
    <citation type="submission" date="2019-11" db="EMBL/GenBank/DDBJ databases">
        <authorList>
            <person name="Feng L."/>
        </authorList>
    </citation>
    <scope>NUCLEOTIDE SEQUENCE</scope>
    <source>
        <strain evidence="10">AcaccaeLFYP115</strain>
    </source>
</reference>
<dbReference type="PROSITE" id="PS50109">
    <property type="entry name" value="HIS_KIN"/>
    <property type="match status" value="1"/>
</dbReference>
<dbReference type="Pfam" id="PF00072">
    <property type="entry name" value="Response_reg"/>
    <property type="match status" value="2"/>
</dbReference>
<dbReference type="InterPro" id="IPR004358">
    <property type="entry name" value="Sig_transdc_His_kin-like_C"/>
</dbReference>
<dbReference type="EC" id="2.7.13.3" evidence="3"/>
<dbReference type="FunFam" id="3.30.565.10:FF:000010">
    <property type="entry name" value="Sensor histidine kinase RcsC"/>
    <property type="match status" value="1"/>
</dbReference>
<keyword evidence="6 10" id="KW-0418">Kinase</keyword>
<evidence type="ECO:0000256" key="3">
    <source>
        <dbReference type="ARBA" id="ARBA00012438"/>
    </source>
</evidence>
<evidence type="ECO:0000256" key="8">
    <source>
        <dbReference type="ARBA" id="ARBA00024867"/>
    </source>
</evidence>
<dbReference type="Pfam" id="PF00512">
    <property type="entry name" value="HisKA"/>
    <property type="match status" value="1"/>
</dbReference>
<dbReference type="InterPro" id="IPR003661">
    <property type="entry name" value="HisK_dim/P_dom"/>
</dbReference>
<sequence>MEEHEKECTVPDNYEMSAGYEYDTLMRLLGVSVSKHLLDDRFTLIWANDFYYELIGWPKDEYEAAFHNRPDLYYQYHDSQKEWEELSETVLNAVSSGQNGYHMVSRIRRKDGNYVWVQFSAQFSDEYINGHQVAYSVLTNIDDLIRAQKEQSVTYENIPGFVAKYRIDQEFNFQALEGNDRFMEYFGNDAVGSGSSLSQRNIHSNMDTLLEQKDRILEGKPLHFLMNVKSLKEQTLWLQVNASCIEWQDGCPVYLAVFTDITDVTELREIQRKLTEQAAALKDALTVAEQANKAKTEFLSRMSHEIRTPMNAIIGMTTIAAAYIDDRQRVSDCLEKIGYSSKHLMTLINDILDMSKISEGKMKIAHEPFQLETVVESVSSIVYPQASDKGLVFTVPLADLTDTSLVGDSLRLNQILLNLLSNALKFTPEGGSIRMEIRQIKKNSDTVCLRFTVSDTGIGMADEFISNLFHPFEQEDASTSQKYGGTGLGMSITKNLVTLMGGTISVKSKPGKGTTFTVELEFDKPADQRSVIPKKQHMIESLKVLIADDDRDSCIHTSLLLKNMGIISDWVLSGNDCVRKVQDAHNREQDYDVCLIDWKLPDINGIEVTKRVRNIAGPDTTIIIITAYDWMSIEESALNTGADSFLAKPVFASSLYNSLLSVTGIGKTVRTPGEMTQHPELAGCRVLLAEDNELNREIAVELLRMAGITADCAKNGEEAVKKFLENGEAYDLILMDVQMPVMDGYQATEIIRNSGQKHGKTIPIIAMTANAFREDVMKSDEAGMNRHLAKPIDPELLYQTLAEEAAKKRHS</sequence>
<evidence type="ECO:0000256" key="9">
    <source>
        <dbReference type="ARBA" id="ARBA00074306"/>
    </source>
</evidence>
<organism evidence="10">
    <name type="scientific">Anaerostipes caccae</name>
    <dbReference type="NCBI Taxonomy" id="105841"/>
    <lineage>
        <taxon>Bacteria</taxon>
        <taxon>Bacillati</taxon>
        <taxon>Bacillota</taxon>
        <taxon>Clostridia</taxon>
        <taxon>Lachnospirales</taxon>
        <taxon>Lachnospiraceae</taxon>
        <taxon>Anaerostipes</taxon>
    </lineage>
</organism>
<accession>A0A6N2T5U0</accession>
<dbReference type="InterPro" id="IPR001789">
    <property type="entry name" value="Sig_transdc_resp-reg_receiver"/>
</dbReference>
<dbReference type="PRINTS" id="PR00344">
    <property type="entry name" value="BCTRLSENSOR"/>
</dbReference>
<dbReference type="InterPro" id="IPR005467">
    <property type="entry name" value="His_kinase_dom"/>
</dbReference>
<gene>
    <name evidence="10" type="primary">barA_2</name>
    <name evidence="10" type="ORF">ACLFYP115_01292</name>
</gene>
<dbReference type="GO" id="GO:0000155">
    <property type="term" value="F:phosphorelay sensor kinase activity"/>
    <property type="evidence" value="ECO:0007669"/>
    <property type="project" value="InterPro"/>
</dbReference>
<evidence type="ECO:0000256" key="5">
    <source>
        <dbReference type="ARBA" id="ARBA00022553"/>
    </source>
</evidence>
<dbReference type="PANTHER" id="PTHR45339:SF1">
    <property type="entry name" value="HYBRID SIGNAL TRANSDUCTION HISTIDINE KINASE J"/>
    <property type="match status" value="1"/>
</dbReference>
<comment type="function">
    <text evidence="8">May play the central regulatory role in sporulation. It may be an element of the effector pathway responsible for the activation of sporulation genes in response to nutritional stress. Spo0A may act in concert with spo0H (a sigma factor) to control the expression of some genes that are critical to the sporulation process.</text>
</comment>
<keyword evidence="7" id="KW-0902">Two-component regulatory system</keyword>